<protein>
    <submittedName>
        <fullName evidence="8">Type II secretion system F family protein</fullName>
    </submittedName>
</protein>
<dbReference type="InterPro" id="IPR042094">
    <property type="entry name" value="T2SS_GspF_sf"/>
</dbReference>
<evidence type="ECO:0000313" key="8">
    <source>
        <dbReference type="EMBL" id="MFC0581447.1"/>
    </source>
</evidence>
<feature type="transmembrane region" description="Helical" evidence="6">
    <location>
        <begin position="253"/>
        <end position="274"/>
    </location>
</feature>
<reference evidence="8 9" key="1">
    <citation type="submission" date="2024-09" db="EMBL/GenBank/DDBJ databases">
        <authorList>
            <person name="Sun Q."/>
            <person name="Mori K."/>
        </authorList>
    </citation>
    <scope>NUCLEOTIDE SEQUENCE [LARGE SCALE GENOMIC DNA]</scope>
    <source>
        <strain evidence="8 9">NCAIM B.02604</strain>
    </source>
</reference>
<evidence type="ECO:0000313" key="9">
    <source>
        <dbReference type="Proteomes" id="UP001589862"/>
    </source>
</evidence>
<organism evidence="8 9">
    <name type="scientific">Micrococcoides hystricis</name>
    <dbReference type="NCBI Taxonomy" id="1572761"/>
    <lineage>
        <taxon>Bacteria</taxon>
        <taxon>Bacillati</taxon>
        <taxon>Actinomycetota</taxon>
        <taxon>Actinomycetes</taxon>
        <taxon>Micrococcales</taxon>
        <taxon>Micrococcaceae</taxon>
        <taxon>Micrococcoides</taxon>
    </lineage>
</organism>
<feature type="transmembrane region" description="Helical" evidence="6">
    <location>
        <begin position="77"/>
        <end position="98"/>
    </location>
</feature>
<name>A0ABV6PAM4_9MICC</name>
<dbReference type="PANTHER" id="PTHR35007">
    <property type="entry name" value="INTEGRAL MEMBRANE PROTEIN-RELATED"/>
    <property type="match status" value="1"/>
</dbReference>
<dbReference type="EMBL" id="JBHLUB010000004">
    <property type="protein sequence ID" value="MFC0581447.1"/>
    <property type="molecule type" value="Genomic_DNA"/>
</dbReference>
<evidence type="ECO:0000256" key="6">
    <source>
        <dbReference type="SAM" id="Phobius"/>
    </source>
</evidence>
<evidence type="ECO:0000256" key="3">
    <source>
        <dbReference type="ARBA" id="ARBA00022692"/>
    </source>
</evidence>
<evidence type="ECO:0000256" key="1">
    <source>
        <dbReference type="ARBA" id="ARBA00004651"/>
    </source>
</evidence>
<feature type="transmembrane region" description="Helical" evidence="6">
    <location>
        <begin position="47"/>
        <end position="71"/>
    </location>
</feature>
<feature type="transmembrane region" description="Helical" evidence="6">
    <location>
        <begin position="228"/>
        <end position="247"/>
    </location>
</feature>
<sequence>MMLGLLYGLMLGAGVYLVYMSCWPEESKQKTARRRQTRLRQQLAQAGLDRVTVTHVNVASVVLGLVAALIVLAFTGALPVAACFGVFAALLPRTLIGWQAQRRHQVMRGLWPDAVDHLRSATRAGLSLPEALIQLATHGPQELQPAFAEFARDYRSGYSFNEALARLQHRFADPIADRLCAALRLTREVGGTELGRLLATLARFLRDDARTRHELAARQSWTVNGARLAVSAPWIVLFLVCLQPAAAASYQSAQGALVVAAGVIVCVVCYRIMIRIGTLPEEERVLQQ</sequence>
<dbReference type="Proteomes" id="UP001589862">
    <property type="component" value="Unassembled WGS sequence"/>
</dbReference>
<keyword evidence="2" id="KW-1003">Cell membrane</keyword>
<dbReference type="PANTHER" id="PTHR35007:SF1">
    <property type="entry name" value="PILUS ASSEMBLY PROTEIN"/>
    <property type="match status" value="1"/>
</dbReference>
<gene>
    <name evidence="8" type="ORF">ACFFFR_03445</name>
</gene>
<feature type="transmembrane region" description="Helical" evidence="6">
    <location>
        <begin position="6"/>
        <end position="26"/>
    </location>
</feature>
<keyword evidence="4 6" id="KW-1133">Transmembrane helix</keyword>
<feature type="domain" description="Type II secretion system protein GspF" evidence="7">
    <location>
        <begin position="115"/>
        <end position="240"/>
    </location>
</feature>
<comment type="subcellular location">
    <subcellularLocation>
        <location evidence="1">Cell membrane</location>
        <topology evidence="1">Multi-pass membrane protein</topology>
    </subcellularLocation>
</comment>
<keyword evidence="3 6" id="KW-0812">Transmembrane</keyword>
<comment type="caution">
    <text evidence="8">The sequence shown here is derived from an EMBL/GenBank/DDBJ whole genome shotgun (WGS) entry which is preliminary data.</text>
</comment>
<evidence type="ECO:0000259" key="7">
    <source>
        <dbReference type="Pfam" id="PF00482"/>
    </source>
</evidence>
<dbReference type="Gene3D" id="1.20.81.30">
    <property type="entry name" value="Type II secretion system (T2SS), domain F"/>
    <property type="match status" value="1"/>
</dbReference>
<evidence type="ECO:0000256" key="5">
    <source>
        <dbReference type="ARBA" id="ARBA00023136"/>
    </source>
</evidence>
<dbReference type="Pfam" id="PF00482">
    <property type="entry name" value="T2SSF"/>
    <property type="match status" value="1"/>
</dbReference>
<evidence type="ECO:0000256" key="4">
    <source>
        <dbReference type="ARBA" id="ARBA00022989"/>
    </source>
</evidence>
<proteinExistence type="predicted"/>
<keyword evidence="5 6" id="KW-0472">Membrane</keyword>
<accession>A0ABV6PAM4</accession>
<keyword evidence="9" id="KW-1185">Reference proteome</keyword>
<evidence type="ECO:0000256" key="2">
    <source>
        <dbReference type="ARBA" id="ARBA00022475"/>
    </source>
</evidence>
<dbReference type="InterPro" id="IPR018076">
    <property type="entry name" value="T2SS_GspF_dom"/>
</dbReference>
<dbReference type="RefSeq" id="WP_377458137.1">
    <property type="nucleotide sequence ID" value="NZ_JBHLUB010000004.1"/>
</dbReference>